<dbReference type="Proteomes" id="UP000314294">
    <property type="component" value="Unassembled WGS sequence"/>
</dbReference>
<gene>
    <name evidence="2" type="ORF">EYF80_025446</name>
</gene>
<sequence>MRGGRETWKQEKRVSEGGEVRHHVPSGAAVDGRTRRQQDDEVEQLEDVRARLVDRQQDQAVPPSQAGQGDDQVVGREAVQPRQKLNSDADSPPLPSRNSSDVIVSHPSVSALSQPQLCDDIIHL</sequence>
<accession>A0A4Z2HF38</accession>
<keyword evidence="3" id="KW-1185">Reference proteome</keyword>
<protein>
    <submittedName>
        <fullName evidence="2">Uncharacterized protein</fullName>
    </submittedName>
</protein>
<feature type="region of interest" description="Disordered" evidence="1">
    <location>
        <begin position="1"/>
        <end position="112"/>
    </location>
</feature>
<name>A0A4Z2HF38_9TELE</name>
<dbReference type="AlphaFoldDB" id="A0A4Z2HF38"/>
<evidence type="ECO:0000313" key="3">
    <source>
        <dbReference type="Proteomes" id="UP000314294"/>
    </source>
</evidence>
<feature type="compositionally biased region" description="Polar residues" evidence="1">
    <location>
        <begin position="96"/>
        <end position="112"/>
    </location>
</feature>
<evidence type="ECO:0000313" key="2">
    <source>
        <dbReference type="EMBL" id="TNN64316.1"/>
    </source>
</evidence>
<evidence type="ECO:0000256" key="1">
    <source>
        <dbReference type="SAM" id="MobiDB-lite"/>
    </source>
</evidence>
<feature type="compositionally biased region" description="Basic and acidic residues" evidence="1">
    <location>
        <begin position="46"/>
        <end position="57"/>
    </location>
</feature>
<proteinExistence type="predicted"/>
<organism evidence="2 3">
    <name type="scientific">Liparis tanakae</name>
    <name type="common">Tanaka's snailfish</name>
    <dbReference type="NCBI Taxonomy" id="230148"/>
    <lineage>
        <taxon>Eukaryota</taxon>
        <taxon>Metazoa</taxon>
        <taxon>Chordata</taxon>
        <taxon>Craniata</taxon>
        <taxon>Vertebrata</taxon>
        <taxon>Euteleostomi</taxon>
        <taxon>Actinopterygii</taxon>
        <taxon>Neopterygii</taxon>
        <taxon>Teleostei</taxon>
        <taxon>Neoteleostei</taxon>
        <taxon>Acanthomorphata</taxon>
        <taxon>Eupercaria</taxon>
        <taxon>Perciformes</taxon>
        <taxon>Cottioidei</taxon>
        <taxon>Cottales</taxon>
        <taxon>Liparidae</taxon>
        <taxon>Liparis</taxon>
    </lineage>
</organism>
<reference evidence="2 3" key="1">
    <citation type="submission" date="2019-03" db="EMBL/GenBank/DDBJ databases">
        <title>First draft genome of Liparis tanakae, snailfish: a comprehensive survey of snailfish specific genes.</title>
        <authorList>
            <person name="Kim W."/>
            <person name="Song I."/>
            <person name="Jeong J.-H."/>
            <person name="Kim D."/>
            <person name="Kim S."/>
            <person name="Ryu S."/>
            <person name="Song J.Y."/>
            <person name="Lee S.K."/>
        </authorList>
    </citation>
    <scope>NUCLEOTIDE SEQUENCE [LARGE SCALE GENOMIC DNA]</scope>
    <source>
        <tissue evidence="2">Muscle</tissue>
    </source>
</reference>
<comment type="caution">
    <text evidence="2">The sequence shown here is derived from an EMBL/GenBank/DDBJ whole genome shotgun (WGS) entry which is preliminary data.</text>
</comment>
<feature type="compositionally biased region" description="Basic and acidic residues" evidence="1">
    <location>
        <begin position="1"/>
        <end position="22"/>
    </location>
</feature>
<dbReference type="EMBL" id="SRLO01000255">
    <property type="protein sequence ID" value="TNN64316.1"/>
    <property type="molecule type" value="Genomic_DNA"/>
</dbReference>